<name>A0A1T4LMC5_9ENTE</name>
<feature type="coiled-coil region" evidence="10">
    <location>
        <begin position="417"/>
        <end position="444"/>
    </location>
</feature>
<dbReference type="Pfam" id="PF00999">
    <property type="entry name" value="Na_H_Exchanger"/>
    <property type="match status" value="1"/>
</dbReference>
<keyword evidence="6" id="KW-0915">Sodium</keyword>
<feature type="transmembrane region" description="Helical" evidence="11">
    <location>
        <begin position="387"/>
        <end position="411"/>
    </location>
</feature>
<evidence type="ECO:0000259" key="12">
    <source>
        <dbReference type="Pfam" id="PF00999"/>
    </source>
</evidence>
<dbReference type="GO" id="GO:0005886">
    <property type="term" value="C:plasma membrane"/>
    <property type="evidence" value="ECO:0007669"/>
    <property type="project" value="UniProtKB-SubCell"/>
</dbReference>
<evidence type="ECO:0000256" key="10">
    <source>
        <dbReference type="SAM" id="Coils"/>
    </source>
</evidence>
<dbReference type="GO" id="GO:0015386">
    <property type="term" value="F:potassium:proton antiporter activity"/>
    <property type="evidence" value="ECO:0007669"/>
    <property type="project" value="TreeGrafter"/>
</dbReference>
<evidence type="ECO:0000256" key="7">
    <source>
        <dbReference type="ARBA" id="ARBA00023065"/>
    </source>
</evidence>
<comment type="subcellular location">
    <subcellularLocation>
        <location evidence="1">Cell membrane</location>
        <topology evidence="1">Multi-pass membrane protein</topology>
    </subcellularLocation>
</comment>
<dbReference type="InterPro" id="IPR018422">
    <property type="entry name" value="Cation/H_exchanger_CPA1"/>
</dbReference>
<dbReference type="OrthoDB" id="9809206at2"/>
<keyword evidence="4 11" id="KW-0812">Transmembrane</keyword>
<evidence type="ECO:0000256" key="3">
    <source>
        <dbReference type="ARBA" id="ARBA00022475"/>
    </source>
</evidence>
<evidence type="ECO:0000256" key="9">
    <source>
        <dbReference type="ARBA" id="ARBA00023201"/>
    </source>
</evidence>
<dbReference type="InterPro" id="IPR006153">
    <property type="entry name" value="Cation/H_exchanger_TM"/>
</dbReference>
<dbReference type="Proteomes" id="UP000190328">
    <property type="component" value="Unassembled WGS sequence"/>
</dbReference>
<dbReference type="PANTHER" id="PTHR10110:SF86">
    <property type="entry name" value="SODIUM_HYDROGEN EXCHANGER 7"/>
    <property type="match status" value="1"/>
</dbReference>
<dbReference type="GO" id="GO:0098719">
    <property type="term" value="P:sodium ion import across plasma membrane"/>
    <property type="evidence" value="ECO:0007669"/>
    <property type="project" value="TreeGrafter"/>
</dbReference>
<feature type="transmembrane region" description="Helical" evidence="11">
    <location>
        <begin position="239"/>
        <end position="256"/>
    </location>
</feature>
<keyword evidence="14" id="KW-1185">Reference proteome</keyword>
<dbReference type="GO" id="GO:0051453">
    <property type="term" value="P:regulation of intracellular pH"/>
    <property type="evidence" value="ECO:0007669"/>
    <property type="project" value="TreeGrafter"/>
</dbReference>
<keyword evidence="5 11" id="KW-1133">Transmembrane helix</keyword>
<evidence type="ECO:0000256" key="5">
    <source>
        <dbReference type="ARBA" id="ARBA00022989"/>
    </source>
</evidence>
<sequence length="689" mass="78735">MHIVTIVIAFFSVLIISNLTHRVFPRLPLPMIQIVLGVLIGTLQPDLMMRLDTEVFLALVVAPLLFRDGQLADITSILKHRYLVVYLAFGVVFITVFSLGFALKAMLPVVPLAACFAVGASLGPTDVIAAGSVTNRLEFPKRVSNIIKGEGLINDASGLIAFQFSILLLTTGEFSLKSATLAVLFSAIGGGAVGVLLAVLNYLIIGFLEELDAKDVRGYLIAELFLPFISFFVAEKFHVSGIIAAVIAGVLQASRFKKITLFDAQVDTVTGTVWDTVNFSMDALVFLLLGIELRHVFAPAWLNPEYSNIQLIVTILGLTVLLFLTRGICLSFYYFLISKRRKQKFSRYTNDILLITFSGVKGTVSIATVLLTPTLLASSQAFKERPLVLFVSSGVTLLSFMIGILFLPLLAPEKEVKKDHLLEIALLEDVVLQLENEVRTLKNKRALNAVIDNYRSRIQELVVDSEGEDIKQDFQELRLMILKIEQDGLEEAYRRKEVDEESYDLYLRFTRRMERVIVHRFVSGLDFQMFIFKRFFHSLFHRVIDWQKGTKRKNISARTLSHEQRKAMRSVFYVNTERILQSLENLEGIFDSKLLDFLQQERIRQAELLHERHFIDRVIQQSRPTNTEEMMRGYYLERKFIFEYEELGLLKKRQAQELRRNVNTLESYSLKENYSQLPYEFFEYLRNNE</sequence>
<evidence type="ECO:0000256" key="2">
    <source>
        <dbReference type="ARBA" id="ARBA00022448"/>
    </source>
</evidence>
<dbReference type="EMBL" id="FUXI01000006">
    <property type="protein sequence ID" value="SJZ55791.1"/>
    <property type="molecule type" value="Genomic_DNA"/>
</dbReference>
<keyword evidence="8 11" id="KW-0472">Membrane</keyword>
<keyword evidence="2" id="KW-0813">Transport</keyword>
<dbReference type="RefSeq" id="WP_078806678.1">
    <property type="nucleotide sequence ID" value="NZ_FUXI01000006.1"/>
</dbReference>
<evidence type="ECO:0000313" key="13">
    <source>
        <dbReference type="EMBL" id="SJZ55791.1"/>
    </source>
</evidence>
<feature type="transmembrane region" description="Helical" evidence="11">
    <location>
        <begin position="181"/>
        <end position="204"/>
    </location>
</feature>
<keyword evidence="7" id="KW-0406">Ion transport</keyword>
<evidence type="ECO:0000313" key="14">
    <source>
        <dbReference type="Proteomes" id="UP000190328"/>
    </source>
</evidence>
<gene>
    <name evidence="13" type="ORF">SAMN02745116_00724</name>
</gene>
<reference evidence="13 14" key="1">
    <citation type="submission" date="2017-02" db="EMBL/GenBank/DDBJ databases">
        <authorList>
            <person name="Peterson S.W."/>
        </authorList>
    </citation>
    <scope>NUCLEOTIDE SEQUENCE [LARGE SCALE GENOMIC DNA]</scope>
    <source>
        <strain evidence="13 14">ATCC BAA-1030</strain>
    </source>
</reference>
<feature type="transmembrane region" description="Helical" evidence="11">
    <location>
        <begin position="348"/>
        <end position="375"/>
    </location>
</feature>
<evidence type="ECO:0000256" key="1">
    <source>
        <dbReference type="ARBA" id="ARBA00004651"/>
    </source>
</evidence>
<evidence type="ECO:0000256" key="4">
    <source>
        <dbReference type="ARBA" id="ARBA00022692"/>
    </source>
</evidence>
<dbReference type="STRING" id="263852.SAMN02745116_00724"/>
<feature type="transmembrane region" description="Helical" evidence="11">
    <location>
        <begin position="109"/>
        <end position="131"/>
    </location>
</feature>
<dbReference type="Gene3D" id="6.10.140.1330">
    <property type="match status" value="1"/>
</dbReference>
<keyword evidence="10" id="KW-0175">Coiled coil</keyword>
<dbReference type="AlphaFoldDB" id="A0A1T4LMC5"/>
<evidence type="ECO:0000256" key="11">
    <source>
        <dbReference type="SAM" id="Phobius"/>
    </source>
</evidence>
<feature type="transmembrane region" description="Helical" evidence="11">
    <location>
        <begin position="311"/>
        <end position="336"/>
    </location>
</feature>
<organism evidence="13 14">
    <name type="scientific">Pilibacter termitis</name>
    <dbReference type="NCBI Taxonomy" id="263852"/>
    <lineage>
        <taxon>Bacteria</taxon>
        <taxon>Bacillati</taxon>
        <taxon>Bacillota</taxon>
        <taxon>Bacilli</taxon>
        <taxon>Lactobacillales</taxon>
        <taxon>Enterococcaceae</taxon>
        <taxon>Pilibacter</taxon>
    </lineage>
</organism>
<evidence type="ECO:0000256" key="8">
    <source>
        <dbReference type="ARBA" id="ARBA00023136"/>
    </source>
</evidence>
<keyword evidence="9" id="KW-0739">Sodium transport</keyword>
<feature type="domain" description="Cation/H+ exchanger transmembrane" evidence="12">
    <location>
        <begin position="11"/>
        <end position="409"/>
    </location>
</feature>
<accession>A0A1T4LMC5</accession>
<proteinExistence type="predicted"/>
<protein>
    <submittedName>
        <fullName evidence="13">Monovalent cation:H+ antiporter, CPA1 family</fullName>
    </submittedName>
</protein>
<keyword evidence="3" id="KW-1003">Cell membrane</keyword>
<dbReference type="GO" id="GO:0015385">
    <property type="term" value="F:sodium:proton antiporter activity"/>
    <property type="evidence" value="ECO:0007669"/>
    <property type="project" value="InterPro"/>
</dbReference>
<feature type="transmembrane region" description="Helical" evidence="11">
    <location>
        <begin position="83"/>
        <end position="103"/>
    </location>
</feature>
<dbReference type="PANTHER" id="PTHR10110">
    <property type="entry name" value="SODIUM/HYDROGEN EXCHANGER"/>
    <property type="match status" value="1"/>
</dbReference>
<evidence type="ECO:0000256" key="6">
    <source>
        <dbReference type="ARBA" id="ARBA00023053"/>
    </source>
</evidence>